<name>A0ABW5RBS7_9BACL</name>
<protein>
    <submittedName>
        <fullName evidence="1">Uncharacterized protein</fullName>
    </submittedName>
</protein>
<proteinExistence type="predicted"/>
<organism evidence="1 2">
    <name type="scientific">Marinicrinis sediminis</name>
    <dbReference type="NCBI Taxonomy" id="1652465"/>
    <lineage>
        <taxon>Bacteria</taxon>
        <taxon>Bacillati</taxon>
        <taxon>Bacillota</taxon>
        <taxon>Bacilli</taxon>
        <taxon>Bacillales</taxon>
        <taxon>Paenibacillaceae</taxon>
    </lineage>
</organism>
<dbReference type="EMBL" id="JBHUMM010000037">
    <property type="protein sequence ID" value="MFD2672259.1"/>
    <property type="molecule type" value="Genomic_DNA"/>
</dbReference>
<sequence>MSEKEFVYINGDKYRLVINSEGEKCLICDKNSDGFKMTIHLVEDPISLKSAQEALDRFVVNCLL</sequence>
<comment type="caution">
    <text evidence="1">The sequence shown here is derived from an EMBL/GenBank/DDBJ whole genome shotgun (WGS) entry which is preliminary data.</text>
</comment>
<reference evidence="2" key="1">
    <citation type="journal article" date="2019" name="Int. J. Syst. Evol. Microbiol.">
        <title>The Global Catalogue of Microorganisms (GCM) 10K type strain sequencing project: providing services to taxonomists for standard genome sequencing and annotation.</title>
        <authorList>
            <consortium name="The Broad Institute Genomics Platform"/>
            <consortium name="The Broad Institute Genome Sequencing Center for Infectious Disease"/>
            <person name="Wu L."/>
            <person name="Ma J."/>
        </authorList>
    </citation>
    <scope>NUCLEOTIDE SEQUENCE [LARGE SCALE GENOMIC DNA]</scope>
    <source>
        <strain evidence="2">KCTC 33676</strain>
    </source>
</reference>
<evidence type="ECO:0000313" key="1">
    <source>
        <dbReference type="EMBL" id="MFD2672259.1"/>
    </source>
</evidence>
<keyword evidence="2" id="KW-1185">Reference proteome</keyword>
<gene>
    <name evidence="1" type="ORF">ACFSUC_11845</name>
</gene>
<accession>A0ABW5RBS7</accession>
<dbReference type="RefSeq" id="WP_379929805.1">
    <property type="nucleotide sequence ID" value="NZ_JBHUMM010000037.1"/>
</dbReference>
<evidence type="ECO:0000313" key="2">
    <source>
        <dbReference type="Proteomes" id="UP001597497"/>
    </source>
</evidence>
<dbReference type="Proteomes" id="UP001597497">
    <property type="component" value="Unassembled WGS sequence"/>
</dbReference>